<evidence type="ECO:0000256" key="3">
    <source>
        <dbReference type="ARBA" id="ARBA00022527"/>
    </source>
</evidence>
<comment type="similarity">
    <text evidence="1">Belongs to the protein kinase superfamily. AGC Ser/Thr protein kinase family.</text>
</comment>
<dbReference type="FunFam" id="1.10.510.10:FF:000008">
    <property type="entry name" value="Non-specific serine/threonine protein kinase"/>
    <property type="match status" value="1"/>
</dbReference>
<dbReference type="PANTHER" id="PTHR24351">
    <property type="entry name" value="RIBOSOMAL PROTEIN S6 KINASE"/>
    <property type="match status" value="1"/>
</dbReference>
<keyword evidence="3 12" id="KW-0723">Serine/threonine-protein kinase</keyword>
<dbReference type="GO" id="GO:0004674">
    <property type="term" value="F:protein serine/threonine kinase activity"/>
    <property type="evidence" value="ECO:0007669"/>
    <property type="project" value="UniProtKB-KW"/>
</dbReference>
<feature type="binding site" evidence="11">
    <location>
        <position position="199"/>
    </location>
    <ligand>
        <name>ATP</name>
        <dbReference type="ChEBI" id="CHEBI:30616"/>
    </ligand>
</feature>
<gene>
    <name evidence="16" type="ORF">SmJEL517_g01372</name>
</gene>
<keyword evidence="8 11" id="KW-0067">ATP-binding</keyword>
<dbReference type="Pfam" id="PF00069">
    <property type="entry name" value="Pkinase"/>
    <property type="match status" value="1"/>
</dbReference>
<comment type="caution">
    <text evidence="16">The sequence shown here is derived from an EMBL/GenBank/DDBJ whole genome shotgun (WGS) entry which is preliminary data.</text>
</comment>
<dbReference type="Gene3D" id="3.30.200.20">
    <property type="entry name" value="Phosphorylase Kinase, domain 1"/>
    <property type="match status" value="1"/>
</dbReference>
<feature type="region of interest" description="Disordered" evidence="13">
    <location>
        <begin position="34"/>
        <end position="78"/>
    </location>
</feature>
<evidence type="ECO:0000256" key="5">
    <source>
        <dbReference type="ARBA" id="ARBA00022679"/>
    </source>
</evidence>
<comment type="catalytic activity">
    <reaction evidence="9">
        <text>L-threonyl-[protein] + ATP = O-phospho-L-threonyl-[protein] + ADP + H(+)</text>
        <dbReference type="Rhea" id="RHEA:46608"/>
        <dbReference type="Rhea" id="RHEA-COMP:11060"/>
        <dbReference type="Rhea" id="RHEA-COMP:11605"/>
        <dbReference type="ChEBI" id="CHEBI:15378"/>
        <dbReference type="ChEBI" id="CHEBI:30013"/>
        <dbReference type="ChEBI" id="CHEBI:30616"/>
        <dbReference type="ChEBI" id="CHEBI:61977"/>
        <dbReference type="ChEBI" id="CHEBI:456216"/>
        <dbReference type="EC" id="2.7.11.1"/>
    </reaction>
</comment>
<evidence type="ECO:0000256" key="9">
    <source>
        <dbReference type="ARBA" id="ARBA00047899"/>
    </source>
</evidence>
<dbReference type="AlphaFoldDB" id="A0A507C667"/>
<evidence type="ECO:0000256" key="10">
    <source>
        <dbReference type="ARBA" id="ARBA00048679"/>
    </source>
</evidence>
<accession>A0A507C667</accession>
<dbReference type="EC" id="2.7.11.1" evidence="2"/>
<dbReference type="PROSITE" id="PS50011">
    <property type="entry name" value="PROTEIN_KINASE_DOM"/>
    <property type="match status" value="1"/>
</dbReference>
<dbReference type="InterPro" id="IPR000961">
    <property type="entry name" value="AGC-kinase_C"/>
</dbReference>
<dbReference type="SMART" id="SM00220">
    <property type="entry name" value="S_TKc"/>
    <property type="match status" value="1"/>
</dbReference>
<evidence type="ECO:0000256" key="1">
    <source>
        <dbReference type="ARBA" id="ARBA00009903"/>
    </source>
</evidence>
<keyword evidence="4" id="KW-0597">Phosphoprotein</keyword>
<sequence>MADHQLFEFDDESEFVSSPTNTMADSAIYFEHAGASSGRGTPTLFPPALINEEDDDEHDDNNNSNTPTSPDHSNRKAIPHHQQRIIVAGVEMARSPSIPIAGSSSRRNDHNNNSNNILGQVTNSMVLEVHQFQSHDAAQSFGRSVGGSGGVAAAVQEQPNEEVKVGLEDFEMLSVIGKGAFGKVYLVRLKGTSRVFALKVLKKASIVLHSKTHEHTRNERTILEEVRHPFIVKLYYAFQTLEKLYLVLEYAPGGELFNQLAIERMLSEEATSFYIAELLLAIEHLHNLGIIYRDLKPENCLLDKDGHILLTDFGLSKTSLEAKTVCGTVEFMPPEIILEQAYDRTVDFWALGIMTFNLLTGSAPFTGNNRKKVGEKIVKGKVVCPNYMSSFAKDFCIRLLRKSPTQRLGSGGIADIKKHSFFRKLDWKKLAERQVTPPIVPKIESTVDVRNFLDSFTSMALESPPSADGAPSLGVGSVNVEDAFKGFSYVNKFLT</sequence>
<evidence type="ECO:0000259" key="15">
    <source>
        <dbReference type="PROSITE" id="PS51285"/>
    </source>
</evidence>
<dbReference type="Proteomes" id="UP000319731">
    <property type="component" value="Unassembled WGS sequence"/>
</dbReference>
<dbReference type="InterPro" id="IPR000719">
    <property type="entry name" value="Prot_kinase_dom"/>
</dbReference>
<protein>
    <recommendedName>
        <fullName evidence="2">non-specific serine/threonine protein kinase</fullName>
        <ecNumber evidence="2">2.7.11.1</ecNumber>
    </recommendedName>
</protein>
<feature type="domain" description="Protein kinase" evidence="14">
    <location>
        <begin position="170"/>
        <end position="422"/>
    </location>
</feature>
<dbReference type="InterPro" id="IPR017441">
    <property type="entry name" value="Protein_kinase_ATP_BS"/>
</dbReference>
<keyword evidence="5" id="KW-0808">Transferase</keyword>
<dbReference type="SUPFAM" id="SSF56112">
    <property type="entry name" value="Protein kinase-like (PK-like)"/>
    <property type="match status" value="1"/>
</dbReference>
<dbReference type="GO" id="GO:0106310">
    <property type="term" value="F:protein serine kinase activity"/>
    <property type="evidence" value="ECO:0007669"/>
    <property type="project" value="RHEA"/>
</dbReference>
<dbReference type="PROSITE" id="PS00107">
    <property type="entry name" value="PROTEIN_KINASE_ATP"/>
    <property type="match status" value="1"/>
</dbReference>
<evidence type="ECO:0000256" key="6">
    <source>
        <dbReference type="ARBA" id="ARBA00022741"/>
    </source>
</evidence>
<evidence type="ECO:0000256" key="11">
    <source>
        <dbReference type="PROSITE-ProRule" id="PRU10141"/>
    </source>
</evidence>
<evidence type="ECO:0000256" key="7">
    <source>
        <dbReference type="ARBA" id="ARBA00022777"/>
    </source>
</evidence>
<keyword evidence="6 11" id="KW-0547">Nucleotide-binding</keyword>
<proteinExistence type="inferred from homology"/>
<dbReference type="PROSITE" id="PS51285">
    <property type="entry name" value="AGC_KINASE_CTER"/>
    <property type="match status" value="1"/>
</dbReference>
<dbReference type="RefSeq" id="XP_031026741.1">
    <property type="nucleotide sequence ID" value="XM_031167300.1"/>
</dbReference>
<reference evidence="16 17" key="1">
    <citation type="journal article" date="2019" name="Sci. Rep.">
        <title>Comparative genomics of chytrid fungi reveal insights into the obligate biotrophic and pathogenic lifestyle of Synchytrium endobioticum.</title>
        <authorList>
            <person name="van de Vossenberg B.T.L.H."/>
            <person name="Warris S."/>
            <person name="Nguyen H.D.T."/>
            <person name="van Gent-Pelzer M.P.E."/>
            <person name="Joly D.L."/>
            <person name="van de Geest H.C."/>
            <person name="Bonants P.J.M."/>
            <person name="Smith D.S."/>
            <person name="Levesque C.A."/>
            <person name="van der Lee T.A.J."/>
        </authorList>
    </citation>
    <scope>NUCLEOTIDE SEQUENCE [LARGE SCALE GENOMIC DNA]</scope>
    <source>
        <strain evidence="16 17">JEL517</strain>
    </source>
</reference>
<keyword evidence="17" id="KW-1185">Reference proteome</keyword>
<dbReference type="GeneID" id="42002597"/>
<dbReference type="EMBL" id="QEAO01000004">
    <property type="protein sequence ID" value="TPX36527.1"/>
    <property type="molecule type" value="Genomic_DNA"/>
</dbReference>
<dbReference type="PROSITE" id="PS00108">
    <property type="entry name" value="PROTEIN_KINASE_ST"/>
    <property type="match status" value="1"/>
</dbReference>
<comment type="catalytic activity">
    <reaction evidence="10">
        <text>L-seryl-[protein] + ATP = O-phospho-L-seryl-[protein] + ADP + H(+)</text>
        <dbReference type="Rhea" id="RHEA:17989"/>
        <dbReference type="Rhea" id="RHEA-COMP:9863"/>
        <dbReference type="Rhea" id="RHEA-COMP:11604"/>
        <dbReference type="ChEBI" id="CHEBI:15378"/>
        <dbReference type="ChEBI" id="CHEBI:29999"/>
        <dbReference type="ChEBI" id="CHEBI:30616"/>
        <dbReference type="ChEBI" id="CHEBI:83421"/>
        <dbReference type="ChEBI" id="CHEBI:456216"/>
        <dbReference type="EC" id="2.7.11.1"/>
    </reaction>
</comment>
<evidence type="ECO:0000313" key="17">
    <source>
        <dbReference type="Proteomes" id="UP000319731"/>
    </source>
</evidence>
<dbReference type="InterPro" id="IPR011009">
    <property type="entry name" value="Kinase-like_dom_sf"/>
</dbReference>
<organism evidence="16 17">
    <name type="scientific">Synchytrium microbalum</name>
    <dbReference type="NCBI Taxonomy" id="1806994"/>
    <lineage>
        <taxon>Eukaryota</taxon>
        <taxon>Fungi</taxon>
        <taxon>Fungi incertae sedis</taxon>
        <taxon>Chytridiomycota</taxon>
        <taxon>Chytridiomycota incertae sedis</taxon>
        <taxon>Chytridiomycetes</taxon>
        <taxon>Synchytriales</taxon>
        <taxon>Synchytriaceae</taxon>
        <taxon>Synchytrium</taxon>
    </lineage>
</organism>
<evidence type="ECO:0000313" key="16">
    <source>
        <dbReference type="EMBL" id="TPX36527.1"/>
    </source>
</evidence>
<dbReference type="GO" id="GO:0005524">
    <property type="term" value="F:ATP binding"/>
    <property type="evidence" value="ECO:0007669"/>
    <property type="project" value="UniProtKB-UniRule"/>
</dbReference>
<dbReference type="Gene3D" id="1.10.510.10">
    <property type="entry name" value="Transferase(Phosphotransferase) domain 1"/>
    <property type="match status" value="1"/>
</dbReference>
<name>A0A507C667_9FUNG</name>
<keyword evidence="7" id="KW-0418">Kinase</keyword>
<evidence type="ECO:0000256" key="4">
    <source>
        <dbReference type="ARBA" id="ARBA00022553"/>
    </source>
</evidence>
<dbReference type="InterPro" id="IPR008271">
    <property type="entry name" value="Ser/Thr_kinase_AS"/>
</dbReference>
<dbReference type="OrthoDB" id="63267at2759"/>
<dbReference type="SMART" id="SM00133">
    <property type="entry name" value="S_TK_X"/>
    <property type="match status" value="1"/>
</dbReference>
<dbReference type="STRING" id="1806994.A0A507C667"/>
<feature type="domain" description="AGC-kinase C-terminal" evidence="15">
    <location>
        <begin position="423"/>
        <end position="495"/>
    </location>
</feature>
<dbReference type="FunFam" id="3.30.200.20:FF:000524">
    <property type="entry name" value="Non-specific serine/threonine protein kinase"/>
    <property type="match status" value="1"/>
</dbReference>
<evidence type="ECO:0000256" key="12">
    <source>
        <dbReference type="RuleBase" id="RU000304"/>
    </source>
</evidence>
<evidence type="ECO:0000256" key="8">
    <source>
        <dbReference type="ARBA" id="ARBA00022840"/>
    </source>
</evidence>
<evidence type="ECO:0000259" key="14">
    <source>
        <dbReference type="PROSITE" id="PS50011"/>
    </source>
</evidence>
<evidence type="ECO:0000256" key="2">
    <source>
        <dbReference type="ARBA" id="ARBA00012513"/>
    </source>
</evidence>
<evidence type="ECO:0000256" key="13">
    <source>
        <dbReference type="SAM" id="MobiDB-lite"/>
    </source>
</evidence>